<gene>
    <name evidence="2" type="ORF">SAMEA4412673_00229</name>
</gene>
<accession>A0AAJ5BYN2</accession>
<proteinExistence type="predicted"/>
<evidence type="ECO:0000313" key="3">
    <source>
        <dbReference type="Proteomes" id="UP000215355"/>
    </source>
</evidence>
<feature type="transmembrane region" description="Helical" evidence="1">
    <location>
        <begin position="28"/>
        <end position="49"/>
    </location>
</feature>
<protein>
    <submittedName>
        <fullName evidence="2">Uncharacterized protein</fullName>
    </submittedName>
</protein>
<evidence type="ECO:0000256" key="1">
    <source>
        <dbReference type="SAM" id="Phobius"/>
    </source>
</evidence>
<reference evidence="2 3" key="1">
    <citation type="submission" date="2017-06" db="EMBL/GenBank/DDBJ databases">
        <authorList>
            <consortium name="Pathogen Informatics"/>
        </authorList>
    </citation>
    <scope>NUCLEOTIDE SEQUENCE [LARGE SCALE GENOMIC DNA]</scope>
    <source>
        <strain evidence="2 3">NCTC12149</strain>
    </source>
</reference>
<keyword evidence="1" id="KW-0472">Membrane</keyword>
<name>A0AAJ5BYN2_9SPHI</name>
<dbReference type="AlphaFoldDB" id="A0AAJ5BYN2"/>
<keyword evidence="1" id="KW-1133">Transmembrane helix</keyword>
<evidence type="ECO:0000313" key="2">
    <source>
        <dbReference type="EMBL" id="SNV37623.1"/>
    </source>
</evidence>
<dbReference type="KEGG" id="smiz:4412673_00229"/>
<sequence>MRDFIRRLKEYLWEAGYEIDHEDRRMRYFFYSYILLTVLFMFSMLYIFLKRPW</sequence>
<keyword evidence="1" id="KW-0812">Transmembrane</keyword>
<dbReference type="EMBL" id="LT906468">
    <property type="protein sequence ID" value="SNV37623.1"/>
    <property type="molecule type" value="Genomic_DNA"/>
</dbReference>
<organism evidence="2 3">
    <name type="scientific">Sphingobacterium mizutaii</name>
    <dbReference type="NCBI Taxonomy" id="1010"/>
    <lineage>
        <taxon>Bacteria</taxon>
        <taxon>Pseudomonadati</taxon>
        <taxon>Bacteroidota</taxon>
        <taxon>Sphingobacteriia</taxon>
        <taxon>Sphingobacteriales</taxon>
        <taxon>Sphingobacteriaceae</taxon>
        <taxon>Sphingobacterium</taxon>
    </lineage>
</organism>
<dbReference type="Proteomes" id="UP000215355">
    <property type="component" value="Chromosome 1"/>
</dbReference>